<dbReference type="EMBL" id="CTEE01000001">
    <property type="protein sequence ID" value="CQD13720.1"/>
    <property type="molecule type" value="Genomic_DNA"/>
</dbReference>
<evidence type="ECO:0000313" key="2">
    <source>
        <dbReference type="Proteomes" id="UP000199251"/>
    </source>
</evidence>
<protein>
    <submittedName>
        <fullName evidence="1">Uncharacterized protein</fullName>
    </submittedName>
</protein>
<evidence type="ECO:0000313" key="1">
    <source>
        <dbReference type="EMBL" id="CQD13720.1"/>
    </source>
</evidence>
<proteinExistence type="predicted"/>
<gene>
    <name evidence="1" type="ORF">BN1232_02764</name>
</gene>
<sequence length="39" mass="4049">MSIGVLRGGLGLAGFFVATITENLGAFRYVTHLAHSLAS</sequence>
<reference evidence="1 2" key="1">
    <citation type="submission" date="2015-03" db="EMBL/GenBank/DDBJ databases">
        <authorList>
            <person name="Urmite Genomes"/>
        </authorList>
    </citation>
    <scope>NUCLEOTIDE SEQUENCE [LARGE SCALE GENOMIC DNA]</scope>
    <source>
        <strain evidence="1 2">CSUR P1491</strain>
    </source>
</reference>
<accession>A0A0E4CND5</accession>
<name>A0A0E4CND5_MYCLN</name>
<organism evidence="1 2">
    <name type="scientific">Mycobacterium lentiflavum</name>
    <dbReference type="NCBI Taxonomy" id="141349"/>
    <lineage>
        <taxon>Bacteria</taxon>
        <taxon>Bacillati</taxon>
        <taxon>Actinomycetota</taxon>
        <taxon>Actinomycetes</taxon>
        <taxon>Mycobacteriales</taxon>
        <taxon>Mycobacteriaceae</taxon>
        <taxon>Mycobacterium</taxon>
        <taxon>Mycobacterium simiae complex</taxon>
    </lineage>
</organism>
<dbReference type="Proteomes" id="UP000199251">
    <property type="component" value="Unassembled WGS sequence"/>
</dbReference>
<dbReference type="AlphaFoldDB" id="A0A0E4CND5"/>